<evidence type="ECO:0000256" key="6">
    <source>
        <dbReference type="ARBA" id="ARBA00014679"/>
    </source>
</evidence>
<protein>
    <recommendedName>
        <fullName evidence="6 15">tRNA (guanine-N(1)-)-methyltransferase</fullName>
        <ecNumber evidence="5 15">2.1.1.228</ecNumber>
    </recommendedName>
    <alternativeName>
        <fullName evidence="12 15">M1G-methyltransferase</fullName>
    </alternativeName>
    <alternativeName>
        <fullName evidence="13 15">tRNA [GM37] methyltransferase</fullName>
    </alternativeName>
</protein>
<dbReference type="InterPro" id="IPR023148">
    <property type="entry name" value="tRNA_m1G_MeTrfase_C_sf"/>
</dbReference>
<dbReference type="SUPFAM" id="SSF75217">
    <property type="entry name" value="alpha/beta knot"/>
    <property type="match status" value="1"/>
</dbReference>
<evidence type="ECO:0000256" key="15">
    <source>
        <dbReference type="HAMAP-Rule" id="MF_00605"/>
    </source>
</evidence>
<dbReference type="GO" id="GO:0002939">
    <property type="term" value="P:tRNA N1-guanine methylation"/>
    <property type="evidence" value="ECO:0007669"/>
    <property type="project" value="TreeGrafter"/>
</dbReference>
<evidence type="ECO:0000256" key="12">
    <source>
        <dbReference type="ARBA" id="ARBA00029736"/>
    </source>
</evidence>
<dbReference type="GO" id="GO:0005829">
    <property type="term" value="C:cytosol"/>
    <property type="evidence" value="ECO:0007669"/>
    <property type="project" value="TreeGrafter"/>
</dbReference>
<evidence type="ECO:0000256" key="8">
    <source>
        <dbReference type="ARBA" id="ARBA00022603"/>
    </source>
</evidence>
<dbReference type="PANTHER" id="PTHR46417">
    <property type="entry name" value="TRNA (GUANINE-N(1)-)-METHYLTRANSFERASE"/>
    <property type="match status" value="1"/>
</dbReference>
<feature type="binding site" evidence="15 16">
    <location>
        <begin position="135"/>
        <end position="140"/>
    </location>
    <ligand>
        <name>S-adenosyl-L-methionine</name>
        <dbReference type="ChEBI" id="CHEBI:59789"/>
    </ligand>
</feature>
<dbReference type="NCBIfam" id="NF000648">
    <property type="entry name" value="PRK00026.1"/>
    <property type="match status" value="1"/>
</dbReference>
<dbReference type="Gene3D" id="1.10.1270.20">
    <property type="entry name" value="tRNA(m1g37)methyltransferase, domain 2"/>
    <property type="match status" value="1"/>
</dbReference>
<comment type="caution">
    <text evidence="19">The sequence shown here is derived from an EMBL/GenBank/DDBJ whole genome shotgun (WGS) entry which is preliminary data.</text>
</comment>
<keyword evidence="9 15" id="KW-0808">Transferase</keyword>
<keyword evidence="8 15" id="KW-0489">Methyltransferase</keyword>
<evidence type="ECO:0000259" key="18">
    <source>
        <dbReference type="Pfam" id="PF01746"/>
    </source>
</evidence>
<evidence type="ECO:0000256" key="2">
    <source>
        <dbReference type="ARBA" id="ARBA00004496"/>
    </source>
</evidence>
<dbReference type="EMBL" id="WBZC01000023">
    <property type="protein sequence ID" value="KAB3535192.1"/>
    <property type="molecule type" value="Genomic_DNA"/>
</dbReference>
<comment type="function">
    <text evidence="1 15 17">Specifically methylates guanosine-37 in various tRNAs.</text>
</comment>
<evidence type="ECO:0000256" key="10">
    <source>
        <dbReference type="ARBA" id="ARBA00022691"/>
    </source>
</evidence>
<evidence type="ECO:0000256" key="16">
    <source>
        <dbReference type="PIRSR" id="PIRSR000386-1"/>
    </source>
</evidence>
<dbReference type="InterPro" id="IPR029026">
    <property type="entry name" value="tRNA_m1G_MTases_N"/>
</dbReference>
<gene>
    <name evidence="15 19" type="primary">trmD</name>
    <name evidence="19" type="ORF">F8154_07050</name>
</gene>
<evidence type="ECO:0000256" key="1">
    <source>
        <dbReference type="ARBA" id="ARBA00002634"/>
    </source>
</evidence>
<evidence type="ECO:0000256" key="9">
    <source>
        <dbReference type="ARBA" id="ARBA00022679"/>
    </source>
</evidence>
<evidence type="ECO:0000256" key="4">
    <source>
        <dbReference type="ARBA" id="ARBA00011738"/>
    </source>
</evidence>
<dbReference type="GO" id="GO:0052906">
    <property type="term" value="F:tRNA (guanine(37)-N1)-methyltransferase activity"/>
    <property type="evidence" value="ECO:0007669"/>
    <property type="project" value="UniProtKB-UniRule"/>
</dbReference>
<reference evidence="19 20" key="1">
    <citation type="submission" date="2019-10" db="EMBL/GenBank/DDBJ databases">
        <title>Alkaliphilus serpentinus sp. nov. and Alkaliphilus pronyensis sp. nov., two novel anaerobic alkaliphilic species isolated from the serpentinized-hosted hydrothermal field of the Prony Bay (New Caledonia).</title>
        <authorList>
            <person name="Postec A."/>
        </authorList>
    </citation>
    <scope>NUCLEOTIDE SEQUENCE [LARGE SCALE GENOMIC DNA]</scope>
    <source>
        <strain evidence="19 20">LacV</strain>
    </source>
</reference>
<keyword evidence="11 15" id="KW-0819">tRNA processing</keyword>
<evidence type="ECO:0000313" key="20">
    <source>
        <dbReference type="Proteomes" id="UP000432715"/>
    </source>
</evidence>
<dbReference type="Proteomes" id="UP000432715">
    <property type="component" value="Unassembled WGS sequence"/>
</dbReference>
<dbReference type="AlphaFoldDB" id="A0A6I0F1Q2"/>
<dbReference type="FunFam" id="1.10.1270.20:FF:000001">
    <property type="entry name" value="tRNA (guanine-N(1)-)-methyltransferase"/>
    <property type="match status" value="1"/>
</dbReference>
<dbReference type="OrthoDB" id="9807416at2"/>
<dbReference type="PANTHER" id="PTHR46417:SF1">
    <property type="entry name" value="TRNA (GUANINE-N(1)-)-METHYLTRANSFERASE"/>
    <property type="match status" value="1"/>
</dbReference>
<keyword evidence="10 15" id="KW-0949">S-adenosyl-L-methionine</keyword>
<evidence type="ECO:0000256" key="7">
    <source>
        <dbReference type="ARBA" id="ARBA00022490"/>
    </source>
</evidence>
<feature type="binding site" evidence="15 16">
    <location>
        <position position="115"/>
    </location>
    <ligand>
        <name>S-adenosyl-L-methionine</name>
        <dbReference type="ChEBI" id="CHEBI:59789"/>
    </ligand>
</feature>
<feature type="domain" description="tRNA methyltransferase TRMD/TRM10-type" evidence="18">
    <location>
        <begin position="1"/>
        <end position="228"/>
    </location>
</feature>
<dbReference type="RefSeq" id="WP_151860906.1">
    <property type="nucleotide sequence ID" value="NZ_WBZC01000023.1"/>
</dbReference>
<dbReference type="EC" id="2.1.1.228" evidence="5 15"/>
<comment type="subcellular location">
    <subcellularLocation>
        <location evidence="2 15 17">Cytoplasm</location>
    </subcellularLocation>
</comment>
<evidence type="ECO:0000256" key="17">
    <source>
        <dbReference type="RuleBase" id="RU003464"/>
    </source>
</evidence>
<dbReference type="Gene3D" id="3.40.1280.10">
    <property type="match status" value="1"/>
</dbReference>
<dbReference type="InterPro" id="IPR002649">
    <property type="entry name" value="tRNA_m1G_MeTrfase_TrmD"/>
</dbReference>
<evidence type="ECO:0000256" key="13">
    <source>
        <dbReference type="ARBA" id="ARBA00033392"/>
    </source>
</evidence>
<comment type="similarity">
    <text evidence="3 15 17">Belongs to the RNA methyltransferase TrmD family.</text>
</comment>
<dbReference type="PIRSF" id="PIRSF000386">
    <property type="entry name" value="tRNA_mtase"/>
    <property type="match status" value="1"/>
</dbReference>
<dbReference type="Pfam" id="PF01746">
    <property type="entry name" value="tRNA_m1G_MT"/>
    <property type="match status" value="1"/>
</dbReference>
<comment type="catalytic activity">
    <reaction evidence="14 15 17">
        <text>guanosine(37) in tRNA + S-adenosyl-L-methionine = N(1)-methylguanosine(37) in tRNA + S-adenosyl-L-homocysteine + H(+)</text>
        <dbReference type="Rhea" id="RHEA:36899"/>
        <dbReference type="Rhea" id="RHEA-COMP:10145"/>
        <dbReference type="Rhea" id="RHEA-COMP:10147"/>
        <dbReference type="ChEBI" id="CHEBI:15378"/>
        <dbReference type="ChEBI" id="CHEBI:57856"/>
        <dbReference type="ChEBI" id="CHEBI:59789"/>
        <dbReference type="ChEBI" id="CHEBI:73542"/>
        <dbReference type="ChEBI" id="CHEBI:74269"/>
        <dbReference type="EC" id="2.1.1.228"/>
    </reaction>
</comment>
<dbReference type="HAMAP" id="MF_00605">
    <property type="entry name" value="TrmD"/>
    <property type="match status" value="1"/>
</dbReference>
<dbReference type="InterPro" id="IPR029028">
    <property type="entry name" value="Alpha/beta_knot_MTases"/>
</dbReference>
<comment type="subunit">
    <text evidence="4 15 17">Homodimer.</text>
</comment>
<dbReference type="InterPro" id="IPR016009">
    <property type="entry name" value="tRNA_MeTrfase_TRMD/TRM10"/>
</dbReference>
<evidence type="ECO:0000256" key="11">
    <source>
        <dbReference type="ARBA" id="ARBA00022694"/>
    </source>
</evidence>
<dbReference type="CDD" id="cd18080">
    <property type="entry name" value="TrmD-like"/>
    <property type="match status" value="1"/>
</dbReference>
<name>A0A6I0F1Q2_9FIRM</name>
<organism evidence="19 20">
    <name type="scientific">Alkaliphilus pronyensis</name>
    <dbReference type="NCBI Taxonomy" id="1482732"/>
    <lineage>
        <taxon>Bacteria</taxon>
        <taxon>Bacillati</taxon>
        <taxon>Bacillota</taxon>
        <taxon>Clostridia</taxon>
        <taxon>Peptostreptococcales</taxon>
        <taxon>Natronincolaceae</taxon>
        <taxon>Alkaliphilus</taxon>
    </lineage>
</organism>
<sequence>MIIRVLTLFPEMFKHTLGASILQRAREKGIIDIECINIRDYSDNKHKKVDDYPYGGGAGMVMTPQPIFDSHRVLMDSIDAKSKPKTIYMSPKGKTFNQSMAESLSKEDVLIFICGHYEGIDQRVIDNLVTHEISIGDYVLTGGEIPAMVVIDSVARLIPGVLSHTDSYQEESFYSSLLEYPHYTRPQSFRGMEVPDVLLSGNHSKIDEWRRKKSLEITLRNRPDLLKKADLTPEDKKAIIQLTNSL</sequence>
<proteinExistence type="inferred from homology"/>
<evidence type="ECO:0000256" key="14">
    <source>
        <dbReference type="ARBA" id="ARBA00047783"/>
    </source>
</evidence>
<dbReference type="FunFam" id="3.40.1280.10:FF:000001">
    <property type="entry name" value="tRNA (guanine-N(1)-)-methyltransferase"/>
    <property type="match status" value="1"/>
</dbReference>
<evidence type="ECO:0000256" key="3">
    <source>
        <dbReference type="ARBA" id="ARBA00007630"/>
    </source>
</evidence>
<evidence type="ECO:0000313" key="19">
    <source>
        <dbReference type="EMBL" id="KAB3535192.1"/>
    </source>
</evidence>
<evidence type="ECO:0000256" key="5">
    <source>
        <dbReference type="ARBA" id="ARBA00012807"/>
    </source>
</evidence>
<dbReference type="NCBIfam" id="TIGR00088">
    <property type="entry name" value="trmD"/>
    <property type="match status" value="1"/>
</dbReference>
<accession>A0A6I0F1Q2</accession>
<keyword evidence="20" id="KW-1185">Reference proteome</keyword>
<keyword evidence="7 15" id="KW-0963">Cytoplasm</keyword>